<dbReference type="HOGENOM" id="CLU_1590562_0_0_1"/>
<protein>
    <recommendedName>
        <fullName evidence="12">Ciliogenesis-associated TTC17-interacting protein</fullName>
    </recommendedName>
</protein>
<comment type="similarity">
    <text evidence="11">Belongs to the CATIP family.</text>
</comment>
<keyword evidence="7" id="KW-0472">Membrane</keyword>
<feature type="domain" description="Ciliogenesis-associated TTC17-interacting protein N-terminal" evidence="13">
    <location>
        <begin position="1"/>
        <end position="160"/>
    </location>
</feature>
<dbReference type="Proteomes" id="UP000001593">
    <property type="component" value="Unassembled WGS sequence"/>
</dbReference>
<evidence type="ECO:0000256" key="11">
    <source>
        <dbReference type="ARBA" id="ARBA00037938"/>
    </source>
</evidence>
<comment type="function">
    <text evidence="10">Plays a role in primary ciliogenesis by modulating actin polymerization.</text>
</comment>
<dbReference type="GO" id="GO:0005886">
    <property type="term" value="C:plasma membrane"/>
    <property type="evidence" value="ECO:0007669"/>
    <property type="project" value="UniProtKB-SubCell"/>
</dbReference>
<dbReference type="eggNOG" id="ENOG502QPJE">
    <property type="taxonomic scope" value="Eukaryota"/>
</dbReference>
<accession>A7SSE5</accession>
<evidence type="ECO:0000256" key="2">
    <source>
        <dbReference type="ARBA" id="ARBA00004236"/>
    </source>
</evidence>
<dbReference type="EMBL" id="DS469776">
    <property type="protein sequence ID" value="EDO33354.1"/>
    <property type="molecule type" value="Genomic_DNA"/>
</dbReference>
<evidence type="ECO:0000256" key="3">
    <source>
        <dbReference type="ARBA" id="ARBA00004245"/>
    </source>
</evidence>
<keyword evidence="5" id="KW-0963">Cytoplasm</keyword>
<dbReference type="GO" id="GO:0030030">
    <property type="term" value="P:cell projection organization"/>
    <property type="evidence" value="ECO:0007669"/>
    <property type="project" value="UniProtKB-KW"/>
</dbReference>
<evidence type="ECO:0000313" key="15">
    <source>
        <dbReference type="Proteomes" id="UP000001593"/>
    </source>
</evidence>
<dbReference type="PhylomeDB" id="A7SSE5"/>
<sequence>LVFPDTLVTTSTTGREIGEMSVTVEKVVWKDESCLLVHANSHGVVDQVPIGTSVTAYINRSLATIEQTHYEYVKIPEKPLDKRTYLTLDETGYTIRKTISQGEEVRKTESHFSPEDFQGFISEGSNLLIQRIMILKGVPPDMTFLAFDSETNLSTSSYVSIIYISRTI</sequence>
<evidence type="ECO:0000259" key="13">
    <source>
        <dbReference type="Pfam" id="PF21772"/>
    </source>
</evidence>
<evidence type="ECO:0000256" key="8">
    <source>
        <dbReference type="ARBA" id="ARBA00023212"/>
    </source>
</evidence>
<evidence type="ECO:0000256" key="4">
    <source>
        <dbReference type="ARBA" id="ARBA00022475"/>
    </source>
</evidence>
<gene>
    <name evidence="14" type="ORF">NEMVEDRAFT_v1g129888</name>
</gene>
<keyword evidence="6" id="KW-0970">Cilium biogenesis/degradation</keyword>
<dbReference type="GO" id="GO:0005856">
    <property type="term" value="C:cytoskeleton"/>
    <property type="evidence" value="ECO:0007669"/>
    <property type="project" value="UniProtKB-SubCell"/>
</dbReference>
<evidence type="ECO:0000313" key="14">
    <source>
        <dbReference type="EMBL" id="EDO33354.1"/>
    </source>
</evidence>
<organism evidence="14 15">
    <name type="scientific">Nematostella vectensis</name>
    <name type="common">Starlet sea anemone</name>
    <dbReference type="NCBI Taxonomy" id="45351"/>
    <lineage>
        <taxon>Eukaryota</taxon>
        <taxon>Metazoa</taxon>
        <taxon>Cnidaria</taxon>
        <taxon>Anthozoa</taxon>
        <taxon>Hexacorallia</taxon>
        <taxon>Actiniaria</taxon>
        <taxon>Edwardsiidae</taxon>
        <taxon>Nematostella</taxon>
    </lineage>
</organism>
<evidence type="ECO:0000256" key="6">
    <source>
        <dbReference type="ARBA" id="ARBA00022794"/>
    </source>
</evidence>
<proteinExistence type="inferred from homology"/>
<keyword evidence="15" id="KW-1185">Reference proteome</keyword>
<name>A7SSE5_NEMVE</name>
<keyword evidence="8" id="KW-0206">Cytoskeleton</keyword>
<reference evidence="14 15" key="1">
    <citation type="journal article" date="2007" name="Science">
        <title>Sea anemone genome reveals ancestral eumetazoan gene repertoire and genomic organization.</title>
        <authorList>
            <person name="Putnam N.H."/>
            <person name="Srivastava M."/>
            <person name="Hellsten U."/>
            <person name="Dirks B."/>
            <person name="Chapman J."/>
            <person name="Salamov A."/>
            <person name="Terry A."/>
            <person name="Shapiro H."/>
            <person name="Lindquist E."/>
            <person name="Kapitonov V.V."/>
            <person name="Jurka J."/>
            <person name="Genikhovich G."/>
            <person name="Grigoriev I.V."/>
            <person name="Lucas S.M."/>
            <person name="Steele R.E."/>
            <person name="Finnerty J.R."/>
            <person name="Technau U."/>
            <person name="Martindale M.Q."/>
            <person name="Rokhsar D.S."/>
        </authorList>
    </citation>
    <scope>NUCLEOTIDE SEQUENCE [LARGE SCALE GENOMIC DNA]</scope>
    <source>
        <strain evidence="15">CH2 X CH6</strain>
    </source>
</reference>
<evidence type="ECO:0000256" key="10">
    <source>
        <dbReference type="ARBA" id="ARBA00037538"/>
    </source>
</evidence>
<dbReference type="PANTHER" id="PTHR15505:SF3">
    <property type="entry name" value="CILIOGENESIS-ASSOCIATED TTC17-INTERACTING PROTEIN"/>
    <property type="match status" value="1"/>
</dbReference>
<dbReference type="InParanoid" id="A7SSE5"/>
<dbReference type="STRING" id="45351.A7SSE5"/>
<comment type="subcellular location">
    <subcellularLocation>
        <location evidence="2">Cell membrane</location>
    </subcellularLocation>
    <subcellularLocation>
        <location evidence="3">Cytoplasm</location>
        <location evidence="3">Cytoskeleton</location>
    </subcellularLocation>
    <subcellularLocation>
        <location evidence="1">Nucleus</location>
    </subcellularLocation>
</comment>
<evidence type="ECO:0000256" key="5">
    <source>
        <dbReference type="ARBA" id="ARBA00022490"/>
    </source>
</evidence>
<dbReference type="InterPro" id="IPR048777">
    <property type="entry name" value="CATIP_N"/>
</dbReference>
<feature type="non-terminal residue" evidence="14">
    <location>
        <position position="1"/>
    </location>
</feature>
<dbReference type="AlphaFoldDB" id="A7SSE5"/>
<dbReference type="GO" id="GO:0005634">
    <property type="term" value="C:nucleus"/>
    <property type="evidence" value="ECO:0007669"/>
    <property type="project" value="UniProtKB-SubCell"/>
</dbReference>
<evidence type="ECO:0000256" key="7">
    <source>
        <dbReference type="ARBA" id="ARBA00023136"/>
    </source>
</evidence>
<keyword evidence="4" id="KW-1003">Cell membrane</keyword>
<keyword evidence="9" id="KW-0539">Nucleus</keyword>
<evidence type="ECO:0000256" key="9">
    <source>
        <dbReference type="ARBA" id="ARBA00023242"/>
    </source>
</evidence>
<evidence type="ECO:0000256" key="12">
    <source>
        <dbReference type="ARBA" id="ARBA00039249"/>
    </source>
</evidence>
<dbReference type="PANTHER" id="PTHR15505">
    <property type="entry name" value="RIIA DOMAIN-CONTAINING PROTEIN 1"/>
    <property type="match status" value="1"/>
</dbReference>
<dbReference type="Pfam" id="PF21772">
    <property type="entry name" value="CATIP_N"/>
    <property type="match status" value="1"/>
</dbReference>
<evidence type="ECO:0000256" key="1">
    <source>
        <dbReference type="ARBA" id="ARBA00004123"/>
    </source>
</evidence>
<dbReference type="OMA" id="SIDSIPC"/>
<dbReference type="KEGG" id="nve:5504560"/>